<accession>A0A0D0APB7</accession>
<sequence>MGLNRVMICYDYHRARPLSIRTPCQPSIAVAYQISVAKAHNYRYVHIEGADLPSRNQICCPHTSTSILKHGSFLYHKNIVMRTWQAYKSHIPNLAGKIGRARAQVFHSKSKGSWPAEKKISELPSTLRNPIRRCRDHAIQHRFLRVLISASDGSSRTYTRTSLSMKPIGSTTEGSGLDKWKNLDQKIIGRETWKISSRNRNQKRPWPVIYLG</sequence>
<dbReference type="EMBL" id="KN835326">
    <property type="protein sequence ID" value="KIK39844.1"/>
    <property type="molecule type" value="Genomic_DNA"/>
</dbReference>
<name>A0A0D0APB7_9AGAM</name>
<evidence type="ECO:0000313" key="1">
    <source>
        <dbReference type="EMBL" id="KIK39844.1"/>
    </source>
</evidence>
<organism evidence="1 2">
    <name type="scientific">Suillus luteus UH-Slu-Lm8-n1</name>
    <dbReference type="NCBI Taxonomy" id="930992"/>
    <lineage>
        <taxon>Eukaryota</taxon>
        <taxon>Fungi</taxon>
        <taxon>Dikarya</taxon>
        <taxon>Basidiomycota</taxon>
        <taxon>Agaricomycotina</taxon>
        <taxon>Agaricomycetes</taxon>
        <taxon>Agaricomycetidae</taxon>
        <taxon>Boletales</taxon>
        <taxon>Suillineae</taxon>
        <taxon>Suillaceae</taxon>
        <taxon>Suillus</taxon>
    </lineage>
</organism>
<proteinExistence type="predicted"/>
<dbReference type="OrthoDB" id="10615832at2759"/>
<dbReference type="InParanoid" id="A0A0D0APB7"/>
<evidence type="ECO:0000313" key="2">
    <source>
        <dbReference type="Proteomes" id="UP000054485"/>
    </source>
</evidence>
<gene>
    <name evidence="1" type="ORF">CY34DRAFT_301139</name>
</gene>
<keyword evidence="2" id="KW-1185">Reference proteome</keyword>
<protein>
    <submittedName>
        <fullName evidence="1">Uncharacterized protein</fullName>
    </submittedName>
</protein>
<dbReference type="Proteomes" id="UP000054485">
    <property type="component" value="Unassembled WGS sequence"/>
</dbReference>
<reference evidence="2" key="2">
    <citation type="submission" date="2015-01" db="EMBL/GenBank/DDBJ databases">
        <title>Evolutionary Origins and Diversification of the Mycorrhizal Mutualists.</title>
        <authorList>
            <consortium name="DOE Joint Genome Institute"/>
            <consortium name="Mycorrhizal Genomics Consortium"/>
            <person name="Kohler A."/>
            <person name="Kuo A."/>
            <person name="Nagy L.G."/>
            <person name="Floudas D."/>
            <person name="Copeland A."/>
            <person name="Barry K.W."/>
            <person name="Cichocki N."/>
            <person name="Veneault-Fourrey C."/>
            <person name="LaButti K."/>
            <person name="Lindquist E.A."/>
            <person name="Lipzen A."/>
            <person name="Lundell T."/>
            <person name="Morin E."/>
            <person name="Murat C."/>
            <person name="Riley R."/>
            <person name="Ohm R."/>
            <person name="Sun H."/>
            <person name="Tunlid A."/>
            <person name="Henrissat B."/>
            <person name="Grigoriev I.V."/>
            <person name="Hibbett D.S."/>
            <person name="Martin F."/>
        </authorList>
    </citation>
    <scope>NUCLEOTIDE SEQUENCE [LARGE SCALE GENOMIC DNA]</scope>
    <source>
        <strain evidence="2">UH-Slu-Lm8-n1</strain>
    </source>
</reference>
<dbReference type="AlphaFoldDB" id="A0A0D0APB7"/>
<dbReference type="HOGENOM" id="CLU_1300413_0_0_1"/>
<reference evidence="1 2" key="1">
    <citation type="submission" date="2014-04" db="EMBL/GenBank/DDBJ databases">
        <authorList>
            <consortium name="DOE Joint Genome Institute"/>
            <person name="Kuo A."/>
            <person name="Ruytinx J."/>
            <person name="Rineau F."/>
            <person name="Colpaert J."/>
            <person name="Kohler A."/>
            <person name="Nagy L.G."/>
            <person name="Floudas D."/>
            <person name="Copeland A."/>
            <person name="Barry K.W."/>
            <person name="Cichocki N."/>
            <person name="Veneault-Fourrey C."/>
            <person name="LaButti K."/>
            <person name="Lindquist E.A."/>
            <person name="Lipzen A."/>
            <person name="Lundell T."/>
            <person name="Morin E."/>
            <person name="Murat C."/>
            <person name="Sun H."/>
            <person name="Tunlid A."/>
            <person name="Henrissat B."/>
            <person name="Grigoriev I.V."/>
            <person name="Hibbett D.S."/>
            <person name="Martin F."/>
            <person name="Nordberg H.P."/>
            <person name="Cantor M.N."/>
            <person name="Hua S.X."/>
        </authorList>
    </citation>
    <scope>NUCLEOTIDE SEQUENCE [LARGE SCALE GENOMIC DNA]</scope>
    <source>
        <strain evidence="1 2">UH-Slu-Lm8-n1</strain>
    </source>
</reference>